<dbReference type="SUPFAM" id="SSF50341">
    <property type="entry name" value="CheW-like"/>
    <property type="match status" value="1"/>
</dbReference>
<dbReference type="InterPro" id="IPR036061">
    <property type="entry name" value="CheW-like_dom_sf"/>
</dbReference>
<gene>
    <name evidence="2" type="ORF">C7B77_28845</name>
</gene>
<dbReference type="GO" id="GO:0007165">
    <property type="term" value="P:signal transduction"/>
    <property type="evidence" value="ECO:0007669"/>
    <property type="project" value="InterPro"/>
</dbReference>
<dbReference type="Proteomes" id="UP000238937">
    <property type="component" value="Unassembled WGS sequence"/>
</dbReference>
<dbReference type="InterPro" id="IPR002545">
    <property type="entry name" value="CheW-lke_dom"/>
</dbReference>
<keyword evidence="3" id="KW-1185">Reference proteome</keyword>
<name>A0A2T1F4X4_9CYAN</name>
<proteinExistence type="predicted"/>
<protein>
    <recommendedName>
        <fullName evidence="1">CheW-like domain-containing protein</fullName>
    </recommendedName>
</protein>
<dbReference type="EMBL" id="PVWO01000740">
    <property type="protein sequence ID" value="PSB40053.1"/>
    <property type="molecule type" value="Genomic_DNA"/>
</dbReference>
<dbReference type="Gene3D" id="2.40.50.180">
    <property type="entry name" value="CheA-289, Domain 4"/>
    <property type="match status" value="1"/>
</dbReference>
<reference evidence="2 3" key="1">
    <citation type="submission" date="2018-03" db="EMBL/GenBank/DDBJ databases">
        <title>The ancient ancestry and fast evolution of plastids.</title>
        <authorList>
            <person name="Moore K.R."/>
            <person name="Magnabosco C."/>
            <person name="Momper L."/>
            <person name="Gold D.A."/>
            <person name="Bosak T."/>
            <person name="Fournier G.P."/>
        </authorList>
    </citation>
    <scope>NUCLEOTIDE SEQUENCE [LARGE SCALE GENOMIC DNA]</scope>
    <source>
        <strain evidence="2 3">CCALA 037</strain>
    </source>
</reference>
<evidence type="ECO:0000313" key="2">
    <source>
        <dbReference type="EMBL" id="PSB40053.1"/>
    </source>
</evidence>
<dbReference type="AlphaFoldDB" id="A0A2T1F4X4"/>
<sequence>MTSSLLSQRLSSNNEDDNTIHAIVFALADIEQTAMANYLFAMPVEAVEKAIVYPSERAVLRDGIGIMNLGAETLTIVDLRHKFATIDPLQDSSKFLILFHTQAGELCGLPIKDAPVLMDIDPDTIRSLPLAYREVNQLTFVSQMAIVPQEGNLAPLQILLIGFDPIDPNRSNRSSHLN</sequence>
<evidence type="ECO:0000259" key="1">
    <source>
        <dbReference type="Pfam" id="PF01584"/>
    </source>
</evidence>
<dbReference type="GO" id="GO:0006935">
    <property type="term" value="P:chemotaxis"/>
    <property type="evidence" value="ECO:0007669"/>
    <property type="project" value="InterPro"/>
</dbReference>
<organism evidence="2 3">
    <name type="scientific">Chamaesiphon polymorphus CCALA 037</name>
    <dbReference type="NCBI Taxonomy" id="2107692"/>
    <lineage>
        <taxon>Bacteria</taxon>
        <taxon>Bacillati</taxon>
        <taxon>Cyanobacteriota</taxon>
        <taxon>Cyanophyceae</taxon>
        <taxon>Gomontiellales</taxon>
        <taxon>Chamaesiphonaceae</taxon>
        <taxon>Chamaesiphon</taxon>
    </lineage>
</organism>
<dbReference type="OrthoDB" id="572144at2"/>
<comment type="caution">
    <text evidence="2">The sequence shown here is derived from an EMBL/GenBank/DDBJ whole genome shotgun (WGS) entry which is preliminary data.</text>
</comment>
<dbReference type="Pfam" id="PF01584">
    <property type="entry name" value="CheW"/>
    <property type="match status" value="1"/>
</dbReference>
<evidence type="ECO:0000313" key="3">
    <source>
        <dbReference type="Proteomes" id="UP000238937"/>
    </source>
</evidence>
<feature type="domain" description="CheW-like" evidence="1">
    <location>
        <begin position="38"/>
        <end position="147"/>
    </location>
</feature>
<accession>A0A2T1F4X4</accession>
<dbReference type="Gene3D" id="2.30.30.40">
    <property type="entry name" value="SH3 Domains"/>
    <property type="match status" value="1"/>
</dbReference>